<feature type="binding site" evidence="18">
    <location>
        <position position="338"/>
    </location>
    <ligand>
        <name>UDP-N-acetyl-alpha-D-glucosamine</name>
        <dbReference type="ChEBI" id="CHEBI:57705"/>
    </ligand>
</feature>
<dbReference type="InterPro" id="IPR018357">
    <property type="entry name" value="Hexapep_transf_CS"/>
</dbReference>
<evidence type="ECO:0000256" key="1">
    <source>
        <dbReference type="ARBA" id="ARBA00004496"/>
    </source>
</evidence>
<evidence type="ECO:0000256" key="6">
    <source>
        <dbReference type="ARBA" id="ARBA00022695"/>
    </source>
</evidence>
<feature type="binding site" evidence="18">
    <location>
        <position position="428"/>
    </location>
    <ligand>
        <name>acetyl-CoA</name>
        <dbReference type="ChEBI" id="CHEBI:57288"/>
    </ligand>
</feature>
<comment type="function">
    <text evidence="17 18">Catalyzes the last two sequential reactions in the de novo biosynthetic pathway for UDP-N-acetylglucosamine (UDP-GlcNAc). The C-terminal domain catalyzes the transfer of acetyl group from acetyl coenzyme A to glucosamine-1-phosphate (GlcN-1-P) to produce N-acetylglucosamine-1-phosphate (GlcNAc-1-P), which is converted into UDP-GlcNAc by the transfer of uridine 5-monophosphate (from uridine 5-triphosphate), a reaction catalyzed by the N-terminal domain.</text>
</comment>
<feature type="region of interest" description="N-acetyltransferase" evidence="18">
    <location>
        <begin position="256"/>
        <end position="459"/>
    </location>
</feature>
<dbReference type="KEGG" id="pprf:DPRO_1517"/>
<comment type="similarity">
    <text evidence="3 18">In the N-terminal section; belongs to the N-acetylglucosamine-1-phosphate uridyltransferase family.</text>
</comment>
<dbReference type="HAMAP" id="MF_01631">
    <property type="entry name" value="GlmU"/>
    <property type="match status" value="1"/>
</dbReference>
<evidence type="ECO:0000256" key="17">
    <source>
        <dbReference type="ARBA" id="ARBA00049628"/>
    </source>
</evidence>
<feature type="binding site" evidence="18">
    <location>
        <position position="410"/>
    </location>
    <ligand>
        <name>acetyl-CoA</name>
        <dbReference type="ChEBI" id="CHEBI:57288"/>
    </ligand>
</feature>
<dbReference type="PANTHER" id="PTHR43584">
    <property type="entry name" value="NUCLEOTIDYL TRANSFERASE"/>
    <property type="match status" value="1"/>
</dbReference>
<feature type="binding site" evidence="18">
    <location>
        <begin position="11"/>
        <end position="14"/>
    </location>
    <ligand>
        <name>UDP-N-acetyl-alpha-D-glucosamine</name>
        <dbReference type="ChEBI" id="CHEBI:57705"/>
    </ligand>
</feature>
<evidence type="ECO:0000256" key="9">
    <source>
        <dbReference type="ARBA" id="ARBA00022842"/>
    </source>
</evidence>
<dbReference type="InterPro" id="IPR005882">
    <property type="entry name" value="Bifunctional_GlmU"/>
</dbReference>
<dbReference type="GO" id="GO:0005737">
    <property type="term" value="C:cytoplasm"/>
    <property type="evidence" value="ECO:0007669"/>
    <property type="project" value="UniProtKB-SubCell"/>
</dbReference>
<dbReference type="EC" id="2.3.1.157" evidence="18"/>
<dbReference type="CDD" id="cd03353">
    <property type="entry name" value="LbH_GlmU_C"/>
    <property type="match status" value="1"/>
</dbReference>
<dbReference type="GO" id="GO:0009245">
    <property type="term" value="P:lipid A biosynthetic process"/>
    <property type="evidence" value="ECO:0007669"/>
    <property type="project" value="UniProtKB-UniRule"/>
</dbReference>
<dbReference type="Pfam" id="PF00132">
    <property type="entry name" value="Hexapep"/>
    <property type="match status" value="1"/>
</dbReference>
<dbReference type="InterPro" id="IPR050065">
    <property type="entry name" value="GlmU-like"/>
</dbReference>
<keyword evidence="8 18" id="KW-0677">Repeat</keyword>
<dbReference type="GO" id="GO:0008360">
    <property type="term" value="P:regulation of cell shape"/>
    <property type="evidence" value="ECO:0007669"/>
    <property type="project" value="UniProtKB-KW"/>
</dbReference>
<dbReference type="Pfam" id="PF12804">
    <property type="entry name" value="NTP_transf_3"/>
    <property type="match status" value="1"/>
</dbReference>
<feature type="region of interest" description="Pyrophosphorylase" evidence="18">
    <location>
        <begin position="1"/>
        <end position="234"/>
    </location>
</feature>
<dbReference type="EMBL" id="LT907975">
    <property type="protein sequence ID" value="SOB58412.1"/>
    <property type="molecule type" value="Genomic_DNA"/>
</dbReference>
<evidence type="ECO:0000256" key="5">
    <source>
        <dbReference type="ARBA" id="ARBA00022679"/>
    </source>
</evidence>
<keyword evidence="12 18" id="KW-0511">Multifunctional enzyme</keyword>
<evidence type="ECO:0000256" key="3">
    <source>
        <dbReference type="ARBA" id="ARBA00007947"/>
    </source>
</evidence>
<comment type="cofactor">
    <cofactor evidence="18">
        <name>Mg(2+)</name>
        <dbReference type="ChEBI" id="CHEBI:18420"/>
    </cofactor>
    <text evidence="18">Binds 1 Mg(2+) ion per subunit.</text>
</comment>
<keyword evidence="9 18" id="KW-0460">Magnesium</keyword>
<feature type="binding site" evidence="18">
    <location>
        <position position="76"/>
    </location>
    <ligand>
        <name>UDP-N-acetyl-alpha-D-glucosamine</name>
        <dbReference type="ChEBI" id="CHEBI:57705"/>
    </ligand>
</feature>
<evidence type="ECO:0000313" key="20">
    <source>
        <dbReference type="EMBL" id="SOB58412.1"/>
    </source>
</evidence>
<feature type="binding site" evidence="18">
    <location>
        <position position="445"/>
    </location>
    <ligand>
        <name>acetyl-CoA</name>
        <dbReference type="ChEBI" id="CHEBI:57288"/>
    </ligand>
</feature>
<comment type="catalytic activity">
    <reaction evidence="16 18">
        <text>N-acetyl-alpha-D-glucosamine 1-phosphate + UTP + H(+) = UDP-N-acetyl-alpha-D-glucosamine + diphosphate</text>
        <dbReference type="Rhea" id="RHEA:13509"/>
        <dbReference type="ChEBI" id="CHEBI:15378"/>
        <dbReference type="ChEBI" id="CHEBI:33019"/>
        <dbReference type="ChEBI" id="CHEBI:46398"/>
        <dbReference type="ChEBI" id="CHEBI:57705"/>
        <dbReference type="ChEBI" id="CHEBI:57776"/>
        <dbReference type="EC" id="2.7.7.23"/>
    </reaction>
</comment>
<dbReference type="PROSITE" id="PS00101">
    <property type="entry name" value="HEXAPEP_TRANSFERASES"/>
    <property type="match status" value="1"/>
</dbReference>
<dbReference type="NCBIfam" id="NF010936">
    <property type="entry name" value="PRK14356.1"/>
    <property type="match status" value="1"/>
</dbReference>
<dbReference type="PANTHER" id="PTHR43584:SF3">
    <property type="entry name" value="BIFUNCTIONAL PROTEIN GLMU"/>
    <property type="match status" value="1"/>
</dbReference>
<name>A0A2C8F7P5_9BACT</name>
<dbReference type="InterPro" id="IPR038009">
    <property type="entry name" value="GlmU_C_LbH"/>
</dbReference>
<dbReference type="GO" id="GO:0019134">
    <property type="term" value="F:glucosamine-1-phosphate N-acetyltransferase activity"/>
    <property type="evidence" value="ECO:0007669"/>
    <property type="project" value="UniProtKB-UniRule"/>
</dbReference>
<dbReference type="GO" id="GO:0009252">
    <property type="term" value="P:peptidoglycan biosynthetic process"/>
    <property type="evidence" value="ECO:0007669"/>
    <property type="project" value="UniProtKB-UniRule"/>
</dbReference>
<comment type="subcellular location">
    <subcellularLocation>
        <location evidence="1 18">Cytoplasm</location>
    </subcellularLocation>
</comment>
<feature type="binding site" evidence="18">
    <location>
        <position position="356"/>
    </location>
    <ligand>
        <name>UDP-N-acetyl-alpha-D-glucosamine</name>
        <dbReference type="ChEBI" id="CHEBI:57705"/>
    </ligand>
</feature>
<evidence type="ECO:0000256" key="2">
    <source>
        <dbReference type="ARBA" id="ARBA00007707"/>
    </source>
</evidence>
<dbReference type="Gene3D" id="2.160.10.10">
    <property type="entry name" value="Hexapeptide repeat proteins"/>
    <property type="match status" value="1"/>
</dbReference>
<feature type="binding site" evidence="18">
    <location>
        <position position="25"/>
    </location>
    <ligand>
        <name>UDP-N-acetyl-alpha-D-glucosamine</name>
        <dbReference type="ChEBI" id="CHEBI:57705"/>
    </ligand>
</feature>
<keyword evidence="10 18" id="KW-0133">Cell shape</keyword>
<keyword evidence="21" id="KW-1185">Reference proteome</keyword>
<comment type="caution">
    <text evidence="18">Lacks conserved residue(s) required for the propagation of feature annotation.</text>
</comment>
<dbReference type="SUPFAM" id="SSF51161">
    <property type="entry name" value="Trimeric LpxA-like enzymes"/>
    <property type="match status" value="1"/>
</dbReference>
<feature type="binding site" evidence="18">
    <location>
        <position position="382"/>
    </location>
    <ligand>
        <name>UDP-N-acetyl-alpha-D-glucosamine</name>
        <dbReference type="ChEBI" id="CHEBI:57705"/>
    </ligand>
</feature>
<feature type="domain" description="MobA-like NTP transferase" evidence="19">
    <location>
        <begin position="8"/>
        <end position="131"/>
    </location>
</feature>
<comment type="pathway">
    <text evidence="18">Nucleotide-sugar biosynthesis; UDP-N-acetyl-alpha-D-glucosamine biosynthesis; UDP-N-acetyl-alpha-D-glucosamine from N-acetyl-alpha-D-glucosamine 1-phosphate: step 1/1.</text>
</comment>
<keyword evidence="14 18" id="KW-0961">Cell wall biogenesis/degradation</keyword>
<dbReference type="InterPro" id="IPR011004">
    <property type="entry name" value="Trimer_LpxA-like_sf"/>
</dbReference>
<dbReference type="RefSeq" id="WP_097011471.1">
    <property type="nucleotide sequence ID" value="NZ_LT907975.1"/>
</dbReference>
<comment type="pathway">
    <text evidence="18">Nucleotide-sugar biosynthesis; UDP-N-acetyl-alpha-D-glucosamine biosynthesis; N-acetyl-alpha-D-glucosamine 1-phosphate from alpha-D-glucosamine 6-phosphate (route II): step 2/2.</text>
</comment>
<gene>
    <name evidence="18 20" type="primary">glmU</name>
    <name evidence="20" type="ORF">DPRO_1517</name>
</gene>
<dbReference type="UniPathway" id="UPA00973"/>
<sequence length="459" mass="48577">MTDTSIAAVVLAAGKGTRMHSAKPKVLQTLLNEPMLHYVYSALDPIMQDNVLTVIGHAADMVREAFPEKCDSFVVQEEQLGTGHALQVAWDAVKKTGAPYCMVINGDTPLVTTEALQRLAEVAGRCDLAFMTITPPEPGSFGRIVRDNKRAINAVVEAKDYDESVHGPVSGEVNAGIYLLKVETMEALLDELRNENASGEYYITDLVSLAVEKGLSVHGVLCGDDVSLMGINSPRELVAAENTLRHKIVEALIDKGVLVHNPGTVIIGPQVTVEPGVEIFGHCEIYGESVVKAGARLGSYNYITDSVFESGCEVKQFCHIEKAVVGSGATVGPYARLRPGAELKRDARVGNFVEMKKAVLGEGAKASHLTYLGDTDVGAGANIGAGTITCNYDGKNKFKTVIGSGAFIGSNSALVAPVSIGKDALVGAGSTITKDVPDEGAGIARGKQINLNKRLKKSD</sequence>
<feature type="binding site" evidence="18">
    <location>
        <position position="107"/>
    </location>
    <ligand>
        <name>Mg(2+)</name>
        <dbReference type="ChEBI" id="CHEBI:18420"/>
    </ligand>
</feature>
<feature type="binding site" evidence="18">
    <location>
        <begin position="391"/>
        <end position="392"/>
    </location>
    <ligand>
        <name>acetyl-CoA</name>
        <dbReference type="ChEBI" id="CHEBI:57288"/>
    </ligand>
</feature>
<keyword evidence="7 18" id="KW-0479">Metal-binding</keyword>
<dbReference type="Proteomes" id="UP000219215">
    <property type="component" value="Chromosome DPRO"/>
</dbReference>
<keyword evidence="11 18" id="KW-0573">Peptidoglycan synthesis</keyword>
<evidence type="ECO:0000256" key="13">
    <source>
        <dbReference type="ARBA" id="ARBA00023315"/>
    </source>
</evidence>
<dbReference type="Gene3D" id="3.90.550.10">
    <property type="entry name" value="Spore Coat Polysaccharide Biosynthesis Protein SpsA, Chain A"/>
    <property type="match status" value="1"/>
</dbReference>
<feature type="active site" description="Proton acceptor" evidence="18">
    <location>
        <position position="368"/>
    </location>
</feature>
<evidence type="ECO:0000256" key="16">
    <source>
        <dbReference type="ARBA" id="ARBA00048493"/>
    </source>
</evidence>
<keyword evidence="4 18" id="KW-0963">Cytoplasm</keyword>
<feature type="binding site" evidence="18">
    <location>
        <position position="174"/>
    </location>
    <ligand>
        <name>UDP-N-acetyl-alpha-D-glucosamine</name>
        <dbReference type="ChEBI" id="CHEBI:57705"/>
    </ligand>
</feature>
<evidence type="ECO:0000256" key="12">
    <source>
        <dbReference type="ARBA" id="ARBA00023268"/>
    </source>
</evidence>
<proteinExistence type="inferred from homology"/>
<dbReference type="InterPro" id="IPR001451">
    <property type="entry name" value="Hexapep"/>
</dbReference>
<comment type="similarity">
    <text evidence="2 18">In the C-terminal section; belongs to the transferase hexapeptide repeat family.</text>
</comment>
<feature type="binding site" evidence="18">
    <location>
        <position position="232"/>
    </location>
    <ligand>
        <name>UDP-N-acetyl-alpha-D-glucosamine</name>
        <dbReference type="ChEBI" id="CHEBI:57705"/>
    </ligand>
</feature>
<keyword evidence="6 18" id="KW-0548">Nucleotidyltransferase</keyword>
<keyword evidence="5 18" id="KW-0808">Transferase</keyword>
<accession>A0A2C8F7P5</accession>
<dbReference type="SUPFAM" id="SSF53448">
    <property type="entry name" value="Nucleotide-diphospho-sugar transferases"/>
    <property type="match status" value="1"/>
</dbReference>
<reference evidence="21" key="1">
    <citation type="submission" date="2017-09" db="EMBL/GenBank/DDBJ databases">
        <authorList>
            <person name="Regsiter A."/>
            <person name="William W."/>
        </authorList>
    </citation>
    <scope>NUCLEOTIDE SEQUENCE [LARGE SCALE GENOMIC DNA]</scope>
    <source>
        <strain evidence="21">500-1</strain>
    </source>
</reference>
<evidence type="ECO:0000256" key="10">
    <source>
        <dbReference type="ARBA" id="ARBA00022960"/>
    </source>
</evidence>
<feature type="binding site" evidence="18">
    <location>
        <position position="157"/>
    </location>
    <ligand>
        <name>UDP-N-acetyl-alpha-D-glucosamine</name>
        <dbReference type="ChEBI" id="CHEBI:57705"/>
    </ligand>
</feature>
<evidence type="ECO:0000256" key="7">
    <source>
        <dbReference type="ARBA" id="ARBA00022723"/>
    </source>
</evidence>
<dbReference type="NCBIfam" id="TIGR01173">
    <property type="entry name" value="glmU"/>
    <property type="match status" value="1"/>
</dbReference>
<comment type="pathway">
    <text evidence="18">Bacterial outer membrane biogenesis; LPS lipid A biosynthesis.</text>
</comment>
<keyword evidence="13 18" id="KW-0012">Acyltransferase</keyword>
<comment type="catalytic activity">
    <reaction evidence="15 18">
        <text>alpha-D-glucosamine 1-phosphate + acetyl-CoA = N-acetyl-alpha-D-glucosamine 1-phosphate + CoA + H(+)</text>
        <dbReference type="Rhea" id="RHEA:13725"/>
        <dbReference type="ChEBI" id="CHEBI:15378"/>
        <dbReference type="ChEBI" id="CHEBI:57287"/>
        <dbReference type="ChEBI" id="CHEBI:57288"/>
        <dbReference type="ChEBI" id="CHEBI:57776"/>
        <dbReference type="ChEBI" id="CHEBI:58516"/>
        <dbReference type="EC" id="2.3.1.157"/>
    </reaction>
</comment>
<dbReference type="CDD" id="cd02540">
    <property type="entry name" value="GT2_GlmU_N_bac"/>
    <property type="match status" value="1"/>
</dbReference>
<dbReference type="GO" id="GO:0016020">
    <property type="term" value="C:membrane"/>
    <property type="evidence" value="ECO:0007669"/>
    <property type="project" value="GOC"/>
</dbReference>
<dbReference type="AlphaFoldDB" id="A0A2C8F7P5"/>
<dbReference type="UniPathway" id="UPA00113">
    <property type="reaction ID" value="UER00532"/>
</dbReference>
<evidence type="ECO:0000256" key="14">
    <source>
        <dbReference type="ARBA" id="ARBA00023316"/>
    </source>
</evidence>
<evidence type="ECO:0000259" key="19">
    <source>
        <dbReference type="Pfam" id="PF12804"/>
    </source>
</evidence>
<evidence type="ECO:0000313" key="21">
    <source>
        <dbReference type="Proteomes" id="UP000219215"/>
    </source>
</evidence>
<feature type="binding site" evidence="18">
    <location>
        <position position="232"/>
    </location>
    <ligand>
        <name>Mg(2+)</name>
        <dbReference type="ChEBI" id="CHEBI:18420"/>
    </ligand>
</feature>
<feature type="binding site" evidence="18">
    <location>
        <position position="371"/>
    </location>
    <ligand>
        <name>UDP-N-acetyl-alpha-D-glucosamine</name>
        <dbReference type="ChEBI" id="CHEBI:57705"/>
    </ligand>
</feature>
<protein>
    <recommendedName>
        <fullName evidence="18">Bifunctional protein GlmU</fullName>
    </recommendedName>
    <domain>
        <recommendedName>
            <fullName evidence="18">UDP-N-acetylglucosamine pyrophosphorylase</fullName>
            <ecNumber evidence="18">2.7.7.23</ecNumber>
        </recommendedName>
        <alternativeName>
            <fullName evidence="18">N-acetylglucosamine-1-phosphate uridyltransferase</fullName>
        </alternativeName>
    </domain>
    <domain>
        <recommendedName>
            <fullName evidence="18">Glucosamine-1-phosphate N-acetyltransferase</fullName>
            <ecNumber evidence="18">2.3.1.157</ecNumber>
        </recommendedName>
    </domain>
</protein>
<evidence type="ECO:0000256" key="11">
    <source>
        <dbReference type="ARBA" id="ARBA00022984"/>
    </source>
</evidence>
<dbReference type="OrthoDB" id="9775031at2"/>
<dbReference type="GO" id="GO:0006048">
    <property type="term" value="P:UDP-N-acetylglucosamine biosynthetic process"/>
    <property type="evidence" value="ECO:0007669"/>
    <property type="project" value="UniProtKB-UniPathway"/>
</dbReference>
<dbReference type="EC" id="2.7.7.23" evidence="18"/>
<dbReference type="InterPro" id="IPR029044">
    <property type="entry name" value="Nucleotide-diphossugar_trans"/>
</dbReference>
<comment type="subunit">
    <text evidence="18">Homotrimer.</text>
</comment>
<dbReference type="GO" id="GO:0071555">
    <property type="term" value="P:cell wall organization"/>
    <property type="evidence" value="ECO:0007669"/>
    <property type="project" value="UniProtKB-KW"/>
</dbReference>
<dbReference type="GO" id="GO:0000287">
    <property type="term" value="F:magnesium ion binding"/>
    <property type="evidence" value="ECO:0007669"/>
    <property type="project" value="UniProtKB-UniRule"/>
</dbReference>
<organism evidence="20 21">
    <name type="scientific">Pseudodesulfovibrio profundus</name>
    <dbReference type="NCBI Taxonomy" id="57320"/>
    <lineage>
        <taxon>Bacteria</taxon>
        <taxon>Pseudomonadati</taxon>
        <taxon>Thermodesulfobacteriota</taxon>
        <taxon>Desulfovibrionia</taxon>
        <taxon>Desulfovibrionales</taxon>
        <taxon>Desulfovibrionaceae</taxon>
    </lineage>
</organism>
<evidence type="ECO:0000256" key="18">
    <source>
        <dbReference type="HAMAP-Rule" id="MF_01631"/>
    </source>
</evidence>
<dbReference type="GO" id="GO:0003977">
    <property type="term" value="F:UDP-N-acetylglucosamine diphosphorylase activity"/>
    <property type="evidence" value="ECO:0007669"/>
    <property type="project" value="UniProtKB-UniRule"/>
</dbReference>
<evidence type="ECO:0000256" key="8">
    <source>
        <dbReference type="ARBA" id="ARBA00022737"/>
    </source>
</evidence>
<feature type="binding site" evidence="18">
    <location>
        <position position="385"/>
    </location>
    <ligand>
        <name>acetyl-CoA</name>
        <dbReference type="ChEBI" id="CHEBI:57288"/>
    </ligand>
</feature>
<evidence type="ECO:0000256" key="4">
    <source>
        <dbReference type="ARBA" id="ARBA00022490"/>
    </source>
</evidence>
<evidence type="ECO:0000256" key="15">
    <source>
        <dbReference type="ARBA" id="ARBA00048247"/>
    </source>
</evidence>
<feature type="binding site" evidence="18">
    <location>
        <position position="142"/>
    </location>
    <ligand>
        <name>UDP-N-acetyl-alpha-D-glucosamine</name>
        <dbReference type="ChEBI" id="CHEBI:57705"/>
    </ligand>
</feature>
<dbReference type="GO" id="GO:0000902">
    <property type="term" value="P:cell morphogenesis"/>
    <property type="evidence" value="ECO:0007669"/>
    <property type="project" value="UniProtKB-UniRule"/>
</dbReference>
<feature type="region of interest" description="Linker" evidence="18">
    <location>
        <begin position="235"/>
        <end position="255"/>
    </location>
</feature>
<dbReference type="InterPro" id="IPR025877">
    <property type="entry name" value="MobA-like_NTP_Trfase"/>
</dbReference>
<feature type="binding site" evidence="18">
    <location>
        <begin position="81"/>
        <end position="82"/>
    </location>
    <ligand>
        <name>UDP-N-acetyl-alpha-D-glucosamine</name>
        <dbReference type="ChEBI" id="CHEBI:57705"/>
    </ligand>
</feature>